<dbReference type="SMART" id="SM00724">
    <property type="entry name" value="TLC"/>
    <property type="match status" value="1"/>
</dbReference>
<evidence type="ECO:0000256" key="3">
    <source>
        <dbReference type="ARBA" id="ARBA00022692"/>
    </source>
</evidence>
<dbReference type="InterPro" id="IPR016439">
    <property type="entry name" value="Lag1/Lac1-like"/>
</dbReference>
<evidence type="ECO:0000256" key="8">
    <source>
        <dbReference type="SAM" id="Phobius"/>
    </source>
</evidence>
<feature type="region of interest" description="Disordered" evidence="7">
    <location>
        <begin position="329"/>
        <end position="376"/>
    </location>
</feature>
<keyword evidence="11" id="KW-1185">Reference proteome</keyword>
<dbReference type="Proteomes" id="UP001498771">
    <property type="component" value="Unassembled WGS sequence"/>
</dbReference>
<dbReference type="PIRSF" id="PIRSF005225">
    <property type="entry name" value="LAG1_LAC1"/>
    <property type="match status" value="1"/>
</dbReference>
<protein>
    <submittedName>
        <fullName evidence="10">TLC domain-containing protein</fullName>
    </submittedName>
</protein>
<dbReference type="EMBL" id="JBBJBU010000003">
    <property type="protein sequence ID" value="KAK7206414.1"/>
    <property type="molecule type" value="Genomic_DNA"/>
</dbReference>
<feature type="compositionally biased region" description="Acidic residues" evidence="7">
    <location>
        <begin position="333"/>
        <end position="342"/>
    </location>
</feature>
<feature type="transmembrane region" description="Helical" evidence="8">
    <location>
        <begin position="293"/>
        <end position="317"/>
    </location>
</feature>
<proteinExistence type="inferred from homology"/>
<feature type="transmembrane region" description="Helical" evidence="8">
    <location>
        <begin position="50"/>
        <end position="76"/>
    </location>
</feature>
<keyword evidence="5 6" id="KW-0472">Membrane</keyword>
<evidence type="ECO:0000256" key="6">
    <source>
        <dbReference type="PROSITE-ProRule" id="PRU00205"/>
    </source>
</evidence>
<comment type="subcellular location">
    <subcellularLocation>
        <location evidence="1">Membrane</location>
        <topology evidence="1">Multi-pass membrane protein</topology>
    </subcellularLocation>
</comment>
<comment type="caution">
    <text evidence="10">The sequence shown here is derived from an EMBL/GenBank/DDBJ whole genome shotgun (WGS) entry which is preliminary data.</text>
</comment>
<dbReference type="Pfam" id="PF03798">
    <property type="entry name" value="TRAM_LAG1_CLN8"/>
    <property type="match status" value="1"/>
</dbReference>
<evidence type="ECO:0000313" key="11">
    <source>
        <dbReference type="Proteomes" id="UP001498771"/>
    </source>
</evidence>
<keyword evidence="4 8" id="KW-1133">Transmembrane helix</keyword>
<evidence type="ECO:0000313" key="10">
    <source>
        <dbReference type="EMBL" id="KAK7206414.1"/>
    </source>
</evidence>
<evidence type="ECO:0000256" key="1">
    <source>
        <dbReference type="ARBA" id="ARBA00004141"/>
    </source>
</evidence>
<evidence type="ECO:0000256" key="4">
    <source>
        <dbReference type="ARBA" id="ARBA00022989"/>
    </source>
</evidence>
<feature type="transmembrane region" description="Helical" evidence="8">
    <location>
        <begin position="138"/>
        <end position="156"/>
    </location>
</feature>
<keyword evidence="3 6" id="KW-0812">Transmembrane</keyword>
<feature type="transmembrane region" description="Helical" evidence="8">
    <location>
        <begin position="97"/>
        <end position="118"/>
    </location>
</feature>
<sequence length="376" mass="43364">MISPSLPLYLIGALLAVHTFLPFQHTTSKFLYLSHRVEHSGLYVKGHDDIYFVFFWVVAFTFIRAFMMDYIFVPFAARAGISSKKDLARFAEQAWSLAYYLVLTPLGTYLAYNSPYWFNLDGLWLDWPHRELQPLFKFYYLVQLAFWLQQIFVLNIEKRRKDFTQMFTHHIVTSVLLVASYNYCFTRSGNVILCLMDVVDIALSSAKMLKYLGFQTLCDCVFGIFILLWIITKHILYVKVTLSAMFDAHHLIGYKCFFDPLDDVVSVSDSQLVARGLNKTISSSGDEQCFTELVQYSFVGLLWILQVISLIWLYMIFKVAIKVVTGAGADDSRSDDEEEDELEHEKKLAELPEDADDDDDEVTLVDSRESISEKAD</sequence>
<name>A0ABR1F985_9ASCO</name>
<evidence type="ECO:0000256" key="5">
    <source>
        <dbReference type="ARBA" id="ARBA00023136"/>
    </source>
</evidence>
<dbReference type="PANTHER" id="PTHR12560:SF0">
    <property type="entry name" value="LD18904P"/>
    <property type="match status" value="1"/>
</dbReference>
<comment type="similarity">
    <text evidence="2">Belongs to the sphingosine N-acyltransferase family.</text>
</comment>
<evidence type="ECO:0000256" key="7">
    <source>
        <dbReference type="SAM" id="MobiDB-lite"/>
    </source>
</evidence>
<dbReference type="InterPro" id="IPR006634">
    <property type="entry name" value="TLC-dom"/>
</dbReference>
<feature type="domain" description="TLC" evidence="9">
    <location>
        <begin position="85"/>
        <end position="325"/>
    </location>
</feature>
<reference evidence="10 11" key="1">
    <citation type="submission" date="2024-03" db="EMBL/GenBank/DDBJ databases">
        <title>Genome-scale model development and genomic sequencing of the oleaginous clade Lipomyces.</title>
        <authorList>
            <consortium name="Lawrence Berkeley National Laboratory"/>
            <person name="Czajka J.J."/>
            <person name="Han Y."/>
            <person name="Kim J."/>
            <person name="Mondo S.J."/>
            <person name="Hofstad B.A."/>
            <person name="Robles A."/>
            <person name="Haridas S."/>
            <person name="Riley R."/>
            <person name="LaButti K."/>
            <person name="Pangilinan J."/>
            <person name="Andreopoulos W."/>
            <person name="Lipzen A."/>
            <person name="Yan J."/>
            <person name="Wang M."/>
            <person name="Ng V."/>
            <person name="Grigoriev I.V."/>
            <person name="Spatafora J.W."/>
            <person name="Magnuson J.K."/>
            <person name="Baker S.E."/>
            <person name="Pomraning K.R."/>
        </authorList>
    </citation>
    <scope>NUCLEOTIDE SEQUENCE [LARGE SCALE GENOMIC DNA]</scope>
    <source>
        <strain evidence="10 11">Phaff 52-87</strain>
    </source>
</reference>
<organism evidence="10 11">
    <name type="scientific">Myxozyma melibiosi</name>
    <dbReference type="NCBI Taxonomy" id="54550"/>
    <lineage>
        <taxon>Eukaryota</taxon>
        <taxon>Fungi</taxon>
        <taxon>Dikarya</taxon>
        <taxon>Ascomycota</taxon>
        <taxon>Saccharomycotina</taxon>
        <taxon>Lipomycetes</taxon>
        <taxon>Lipomycetales</taxon>
        <taxon>Lipomycetaceae</taxon>
        <taxon>Myxozyma</taxon>
    </lineage>
</organism>
<dbReference type="RefSeq" id="XP_064769447.1">
    <property type="nucleotide sequence ID" value="XM_064914069.1"/>
</dbReference>
<evidence type="ECO:0000256" key="2">
    <source>
        <dbReference type="ARBA" id="ARBA00009808"/>
    </source>
</evidence>
<feature type="compositionally biased region" description="Acidic residues" evidence="7">
    <location>
        <begin position="351"/>
        <end position="363"/>
    </location>
</feature>
<evidence type="ECO:0000259" key="9">
    <source>
        <dbReference type="PROSITE" id="PS50922"/>
    </source>
</evidence>
<feature type="transmembrane region" description="Helical" evidence="8">
    <location>
        <begin position="211"/>
        <end position="231"/>
    </location>
</feature>
<feature type="compositionally biased region" description="Basic and acidic residues" evidence="7">
    <location>
        <begin position="366"/>
        <end position="376"/>
    </location>
</feature>
<gene>
    <name evidence="10" type="ORF">BZA70DRAFT_288788</name>
</gene>
<dbReference type="PROSITE" id="PS50922">
    <property type="entry name" value="TLC"/>
    <property type="match status" value="1"/>
</dbReference>
<dbReference type="PANTHER" id="PTHR12560">
    <property type="entry name" value="LONGEVITY ASSURANCE FACTOR 1 LAG1"/>
    <property type="match status" value="1"/>
</dbReference>
<dbReference type="GeneID" id="90039581"/>
<accession>A0ABR1F985</accession>